<dbReference type="GO" id="GO:0005975">
    <property type="term" value="P:carbohydrate metabolic process"/>
    <property type="evidence" value="ECO:0007669"/>
    <property type="project" value="InterPro"/>
</dbReference>
<dbReference type="OrthoDB" id="9808936at2"/>
<dbReference type="Gene3D" id="3.40.50.2000">
    <property type="entry name" value="Glycogen Phosphorylase B"/>
    <property type="match status" value="2"/>
</dbReference>
<dbReference type="GO" id="GO:0051301">
    <property type="term" value="P:cell division"/>
    <property type="evidence" value="ECO:0007669"/>
    <property type="project" value="UniProtKB-KW"/>
</dbReference>
<dbReference type="InterPro" id="IPR006009">
    <property type="entry name" value="GlcNAc_MurG"/>
</dbReference>
<comment type="caution">
    <text evidence="10">Lacks conserved residue(s) required for the propagation of feature annotation.</text>
</comment>
<feature type="binding site" evidence="10">
    <location>
        <position position="260"/>
    </location>
    <ligand>
        <name>UDP-N-acetyl-alpha-D-glucosamine</name>
        <dbReference type="ChEBI" id="CHEBI:57705"/>
    </ligand>
</feature>
<keyword evidence="2 10" id="KW-0132">Cell division</keyword>
<evidence type="ECO:0000256" key="6">
    <source>
        <dbReference type="ARBA" id="ARBA00022984"/>
    </source>
</evidence>
<feature type="binding site" evidence="10">
    <location>
        <position position="199"/>
    </location>
    <ligand>
        <name>UDP-N-acetyl-alpha-D-glucosamine</name>
        <dbReference type="ChEBI" id="CHEBI:57705"/>
    </ligand>
</feature>
<proteinExistence type="inferred from homology"/>
<evidence type="ECO:0000256" key="8">
    <source>
        <dbReference type="ARBA" id="ARBA00023306"/>
    </source>
</evidence>
<dbReference type="HAMAP" id="MF_00033">
    <property type="entry name" value="MurG"/>
    <property type="match status" value="1"/>
</dbReference>
<dbReference type="InterPro" id="IPR004276">
    <property type="entry name" value="GlycoTrans_28_N"/>
</dbReference>
<comment type="function">
    <text evidence="10">Cell wall formation. Catalyzes the transfer of a GlcNAc subunit on undecaprenyl-pyrophosphoryl-MurNAc-pentapeptide (lipid intermediate I) to form undecaprenyl-pyrophosphoryl-MurNAc-(pentapeptide)GlcNAc (lipid intermediate II).</text>
</comment>
<dbReference type="GO" id="GO:0050511">
    <property type="term" value="F:undecaprenyldiphospho-muramoylpentapeptide beta-N-acetylglucosaminyltransferase activity"/>
    <property type="evidence" value="ECO:0007669"/>
    <property type="project" value="UniProtKB-UniRule"/>
</dbReference>
<evidence type="ECO:0000259" key="11">
    <source>
        <dbReference type="Pfam" id="PF03033"/>
    </source>
</evidence>
<keyword evidence="9 10" id="KW-0961">Cell wall biogenesis/degradation</keyword>
<keyword evidence="8 10" id="KW-0131">Cell cycle</keyword>
<feature type="domain" description="Glycosyltransferase family 28 N-terminal" evidence="11">
    <location>
        <begin position="3"/>
        <end position="146"/>
    </location>
</feature>
<dbReference type="GO" id="GO:0008360">
    <property type="term" value="P:regulation of cell shape"/>
    <property type="evidence" value="ECO:0007669"/>
    <property type="project" value="UniProtKB-KW"/>
</dbReference>
<dbReference type="Pfam" id="PF04101">
    <property type="entry name" value="Glyco_tran_28_C"/>
    <property type="match status" value="1"/>
</dbReference>
<dbReference type="Proteomes" id="UP000199158">
    <property type="component" value="Unassembled WGS sequence"/>
</dbReference>
<dbReference type="GO" id="GO:0005886">
    <property type="term" value="C:plasma membrane"/>
    <property type="evidence" value="ECO:0007669"/>
    <property type="project" value="UniProtKB-SubCell"/>
</dbReference>
<gene>
    <name evidence="10" type="primary">murG</name>
    <name evidence="13" type="ORF">SAMN05216180_1275</name>
</gene>
<dbReference type="EC" id="2.4.1.227" evidence="10"/>
<dbReference type="AlphaFoldDB" id="A0A1H8AGW9"/>
<comment type="similarity">
    <text evidence="10">Belongs to the glycosyltransferase 28 family. MurG subfamily.</text>
</comment>
<feature type="domain" description="Glycosyl transferase family 28 C-terminal" evidence="12">
    <location>
        <begin position="196"/>
        <end position="352"/>
    </location>
</feature>
<dbReference type="UniPathway" id="UPA00219"/>
<dbReference type="Pfam" id="PF03033">
    <property type="entry name" value="Glyco_transf_28"/>
    <property type="match status" value="1"/>
</dbReference>
<sequence>MRILFACGGTAGHINPALAVAQLIRQKHPEAAVLFVGNPTGMEARLVREEGFDFAPIQIKGFQRQLNWHNIQNNIRAIIYLTTASARAKKIIEDFNPDVVMGTGGYVSGPVVREAARLQYKTITHEQNAFPGVTTKLLSRYVDKVLLAVPEAEQYLNPKCKYVVTGNPIRQDIIFANRENARKKMGIGNRVCLLSFGGSNGARAINESIARLMAWHCKTGEIYHIHATGRYGVDLLPDLLNKQGIQNYKQYPNLDIREYISDMPVCLAAADLVISRAGALTLSELQAAGKASILIPSPNVASNHQYYNAMVLQNADAACVIEEKNLTGERLVDTVKDMIADRSRLTQLGRNASKIAILDSNERIYNEIMSLIQKSK</sequence>
<dbReference type="NCBIfam" id="TIGR01133">
    <property type="entry name" value="murG"/>
    <property type="match status" value="1"/>
</dbReference>
<evidence type="ECO:0000256" key="4">
    <source>
        <dbReference type="ARBA" id="ARBA00022679"/>
    </source>
</evidence>
<accession>A0A1H8AGW9</accession>
<evidence type="ECO:0000256" key="3">
    <source>
        <dbReference type="ARBA" id="ARBA00022676"/>
    </source>
</evidence>
<feature type="binding site" evidence="10">
    <location>
        <position position="305"/>
    </location>
    <ligand>
        <name>UDP-N-acetyl-alpha-D-glucosamine</name>
        <dbReference type="ChEBI" id="CHEBI:57705"/>
    </ligand>
</feature>
<dbReference type="InterPro" id="IPR007235">
    <property type="entry name" value="Glyco_trans_28_C"/>
</dbReference>
<evidence type="ECO:0000256" key="2">
    <source>
        <dbReference type="ARBA" id="ARBA00022618"/>
    </source>
</evidence>
<dbReference type="GO" id="GO:0051991">
    <property type="term" value="F:UDP-N-acetyl-D-glucosamine:N-acetylmuramoyl-L-alanyl-D-glutamyl-meso-2,6-diaminopimelyl-D-alanyl-D-alanine-diphosphoundecaprenol 4-beta-N-acetylglucosaminlytransferase activity"/>
    <property type="evidence" value="ECO:0007669"/>
    <property type="project" value="RHEA"/>
</dbReference>
<keyword evidence="6 10" id="KW-0573">Peptidoglycan synthesis</keyword>
<comment type="pathway">
    <text evidence="10">Cell wall biogenesis; peptidoglycan biosynthesis.</text>
</comment>
<dbReference type="PANTHER" id="PTHR21015:SF22">
    <property type="entry name" value="GLYCOSYLTRANSFERASE"/>
    <property type="match status" value="1"/>
</dbReference>
<keyword evidence="14" id="KW-1185">Reference proteome</keyword>
<evidence type="ECO:0000256" key="5">
    <source>
        <dbReference type="ARBA" id="ARBA00022960"/>
    </source>
</evidence>
<keyword evidence="7 10" id="KW-0472">Membrane</keyword>
<dbReference type="STRING" id="474960.SAMN05216180_1275"/>
<feature type="binding site" evidence="10">
    <location>
        <position position="170"/>
    </location>
    <ligand>
        <name>UDP-N-acetyl-alpha-D-glucosamine</name>
        <dbReference type="ChEBI" id="CHEBI:57705"/>
    </ligand>
</feature>
<evidence type="ECO:0000256" key="9">
    <source>
        <dbReference type="ARBA" id="ARBA00023316"/>
    </source>
</evidence>
<organism evidence="13 14">
    <name type="scientific">Hydrogenoanaerobacterium saccharovorans</name>
    <dbReference type="NCBI Taxonomy" id="474960"/>
    <lineage>
        <taxon>Bacteria</taxon>
        <taxon>Bacillati</taxon>
        <taxon>Bacillota</taxon>
        <taxon>Clostridia</taxon>
        <taxon>Eubacteriales</taxon>
        <taxon>Oscillospiraceae</taxon>
        <taxon>Hydrogenoanaerobacterium</taxon>
    </lineage>
</organism>
<evidence type="ECO:0000256" key="1">
    <source>
        <dbReference type="ARBA" id="ARBA00022475"/>
    </source>
</evidence>
<dbReference type="GO" id="GO:0071555">
    <property type="term" value="P:cell wall organization"/>
    <property type="evidence" value="ECO:0007669"/>
    <property type="project" value="UniProtKB-KW"/>
</dbReference>
<evidence type="ECO:0000313" key="14">
    <source>
        <dbReference type="Proteomes" id="UP000199158"/>
    </source>
</evidence>
<name>A0A1H8AGW9_9FIRM</name>
<reference evidence="13 14" key="1">
    <citation type="submission" date="2016-10" db="EMBL/GenBank/DDBJ databases">
        <authorList>
            <person name="de Groot N.N."/>
        </authorList>
    </citation>
    <scope>NUCLEOTIDE SEQUENCE [LARGE SCALE GENOMIC DNA]</scope>
    <source>
        <strain evidence="13 14">CGMCC 1.5070</strain>
    </source>
</reference>
<dbReference type="CDD" id="cd03785">
    <property type="entry name" value="GT28_MurG"/>
    <property type="match status" value="1"/>
</dbReference>
<dbReference type="SUPFAM" id="SSF53756">
    <property type="entry name" value="UDP-Glycosyltransferase/glycogen phosphorylase"/>
    <property type="match status" value="1"/>
</dbReference>
<comment type="subcellular location">
    <subcellularLocation>
        <location evidence="10">Cell membrane</location>
        <topology evidence="10">Peripheral membrane protein</topology>
        <orientation evidence="10">Cytoplasmic side</orientation>
    </subcellularLocation>
</comment>
<keyword evidence="4 10" id="KW-0808">Transferase</keyword>
<protein>
    <recommendedName>
        <fullName evidence="10">UDP-N-acetylglucosamine--N-acetylmuramyl-(pentapeptide) pyrophosphoryl-undecaprenol N-acetylglucosamine transferase</fullName>
        <ecNumber evidence="10">2.4.1.227</ecNumber>
    </recommendedName>
    <alternativeName>
        <fullName evidence="10">Undecaprenyl-PP-MurNAc-pentapeptide-UDPGlcNAc GlcNAc transferase</fullName>
    </alternativeName>
</protein>
<evidence type="ECO:0000313" key="13">
    <source>
        <dbReference type="EMBL" id="SEM68767.1"/>
    </source>
</evidence>
<dbReference type="GO" id="GO:0009252">
    <property type="term" value="P:peptidoglycan biosynthetic process"/>
    <property type="evidence" value="ECO:0007669"/>
    <property type="project" value="UniProtKB-UniRule"/>
</dbReference>
<feature type="binding site" evidence="10">
    <location>
        <begin position="10"/>
        <end position="12"/>
    </location>
    <ligand>
        <name>UDP-N-acetyl-alpha-D-glucosamine</name>
        <dbReference type="ChEBI" id="CHEBI:57705"/>
    </ligand>
</feature>
<feature type="binding site" evidence="10">
    <location>
        <position position="128"/>
    </location>
    <ligand>
        <name>UDP-N-acetyl-alpha-D-glucosamine</name>
        <dbReference type="ChEBI" id="CHEBI:57705"/>
    </ligand>
</feature>
<evidence type="ECO:0000256" key="7">
    <source>
        <dbReference type="ARBA" id="ARBA00023136"/>
    </source>
</evidence>
<keyword evidence="3 10" id="KW-0328">Glycosyltransferase</keyword>
<comment type="catalytic activity">
    <reaction evidence="10">
        <text>di-trans,octa-cis-undecaprenyl diphospho-N-acetyl-alpha-D-muramoyl-L-alanyl-D-glutamyl-meso-2,6-diaminopimeloyl-D-alanyl-D-alanine + UDP-N-acetyl-alpha-D-glucosamine = di-trans,octa-cis-undecaprenyl diphospho-[N-acetyl-alpha-D-glucosaminyl-(1-&gt;4)]-N-acetyl-alpha-D-muramoyl-L-alanyl-D-glutamyl-meso-2,6-diaminopimeloyl-D-alanyl-D-alanine + UDP + H(+)</text>
        <dbReference type="Rhea" id="RHEA:31227"/>
        <dbReference type="ChEBI" id="CHEBI:15378"/>
        <dbReference type="ChEBI" id="CHEBI:57705"/>
        <dbReference type="ChEBI" id="CHEBI:58223"/>
        <dbReference type="ChEBI" id="CHEBI:61387"/>
        <dbReference type="ChEBI" id="CHEBI:61388"/>
        <dbReference type="EC" id="2.4.1.227"/>
    </reaction>
</comment>
<dbReference type="PANTHER" id="PTHR21015">
    <property type="entry name" value="UDP-N-ACETYLGLUCOSAMINE--N-ACETYLMURAMYL-(PENTAPEPTIDE) PYROPHOSPHORYL-UNDECAPRENOL N-ACETYLGLUCOSAMINE TRANSFERASE 1"/>
    <property type="match status" value="1"/>
</dbReference>
<keyword evidence="1 10" id="KW-1003">Cell membrane</keyword>
<evidence type="ECO:0000259" key="12">
    <source>
        <dbReference type="Pfam" id="PF04101"/>
    </source>
</evidence>
<dbReference type="RefSeq" id="WP_092752768.1">
    <property type="nucleotide sequence ID" value="NZ_FOCG01000001.1"/>
</dbReference>
<evidence type="ECO:0000256" key="10">
    <source>
        <dbReference type="HAMAP-Rule" id="MF_00033"/>
    </source>
</evidence>
<dbReference type="EMBL" id="FOCG01000001">
    <property type="protein sequence ID" value="SEM68767.1"/>
    <property type="molecule type" value="Genomic_DNA"/>
</dbReference>
<keyword evidence="5 10" id="KW-0133">Cell shape</keyword>